<dbReference type="InterPro" id="IPR006170">
    <property type="entry name" value="PBP/GOBP"/>
</dbReference>
<dbReference type="PANTHER" id="PTHR11857">
    <property type="entry name" value="ODORANT BINDING PROTEIN-RELATED"/>
    <property type="match status" value="1"/>
</dbReference>
<evidence type="ECO:0000256" key="3">
    <source>
        <dbReference type="ARBA" id="ARBA00022525"/>
    </source>
</evidence>
<comment type="similarity">
    <text evidence="2">Belongs to the PBP/GOBP family.</text>
</comment>
<protein>
    <submittedName>
        <fullName evidence="6">Chemosensory protein</fullName>
    </submittedName>
</protein>
<dbReference type="AlphaFoldDB" id="A0A109QH14"/>
<name>A0A109QH14_BLAGE</name>
<dbReference type="EMBL" id="KT381661">
    <property type="protein sequence ID" value="AMA98152.1"/>
    <property type="molecule type" value="mRNA"/>
</dbReference>
<dbReference type="Gene3D" id="1.10.238.20">
    <property type="entry name" value="Pheromone/general odorant binding protein domain"/>
    <property type="match status" value="1"/>
</dbReference>
<dbReference type="CDD" id="cd23992">
    <property type="entry name" value="PBP_GOBP"/>
    <property type="match status" value="1"/>
</dbReference>
<feature type="signal peptide" evidence="5">
    <location>
        <begin position="1"/>
        <end position="19"/>
    </location>
</feature>
<reference evidence="6" key="1">
    <citation type="submission" date="2015-08" db="EMBL/GenBank/DDBJ databases">
        <title>Transcriptome-Based Identification and Expression Profiles of Chemosensory Genes in German Cockroach, Blattella germanica.</title>
        <authorList>
            <person name="Niu D.-J."/>
        </authorList>
    </citation>
    <scope>NUCLEOTIDE SEQUENCE</scope>
</reference>
<dbReference type="Pfam" id="PF01395">
    <property type="entry name" value="PBP_GOBP"/>
    <property type="match status" value="1"/>
</dbReference>
<evidence type="ECO:0000256" key="4">
    <source>
        <dbReference type="ARBA" id="ARBA00022729"/>
    </source>
</evidence>
<dbReference type="GO" id="GO:0005615">
    <property type="term" value="C:extracellular space"/>
    <property type="evidence" value="ECO:0007669"/>
    <property type="project" value="TreeGrafter"/>
</dbReference>
<proteinExistence type="evidence at transcript level"/>
<dbReference type="SUPFAM" id="SSF47565">
    <property type="entry name" value="Insect pheromone/odorant-binding proteins"/>
    <property type="match status" value="1"/>
</dbReference>
<dbReference type="GO" id="GO:0007608">
    <property type="term" value="P:sensory perception of smell"/>
    <property type="evidence" value="ECO:0007669"/>
    <property type="project" value="TreeGrafter"/>
</dbReference>
<evidence type="ECO:0000256" key="2">
    <source>
        <dbReference type="ARBA" id="ARBA00008098"/>
    </source>
</evidence>
<dbReference type="PANTHER" id="PTHR11857:SF43">
    <property type="entry name" value="GEO07291P1-RELATED"/>
    <property type="match status" value="1"/>
</dbReference>
<organism evidence="6">
    <name type="scientific">Blattella germanica</name>
    <name type="common">German cockroach</name>
    <name type="synonym">Blatta germanica</name>
    <dbReference type="NCBI Taxonomy" id="6973"/>
    <lineage>
        <taxon>Eukaryota</taxon>
        <taxon>Metazoa</taxon>
        <taxon>Ecdysozoa</taxon>
        <taxon>Arthropoda</taxon>
        <taxon>Hexapoda</taxon>
        <taxon>Insecta</taxon>
        <taxon>Pterygota</taxon>
        <taxon>Neoptera</taxon>
        <taxon>Polyneoptera</taxon>
        <taxon>Dictyoptera</taxon>
        <taxon>Blattodea</taxon>
        <taxon>Blaberoidea</taxon>
        <taxon>Blattellidae</taxon>
        <taxon>Blattella</taxon>
    </lineage>
</organism>
<accession>A0A109QH14</accession>
<keyword evidence="3" id="KW-0964">Secreted</keyword>
<sequence length="140" mass="15060">MHLLLPVVIFVVFVGFASAGNPMDSLDDDQKEMLKMLHDSCVGDSGADEGLIAKAIKGDFTDDGNLKAYMACIFQNLGAMDENGVPDMDTMISMLPASMQERGGKMIGSCKGVTGSDAADTAMKLNQCFYNADPGYYFMF</sequence>
<dbReference type="FunFam" id="1.10.238.20:FF:000001">
    <property type="entry name" value="General odorant-binding protein lush"/>
    <property type="match status" value="1"/>
</dbReference>
<dbReference type="GO" id="GO:0005549">
    <property type="term" value="F:odorant binding"/>
    <property type="evidence" value="ECO:0007669"/>
    <property type="project" value="InterPro"/>
</dbReference>
<dbReference type="SMART" id="SM00708">
    <property type="entry name" value="PhBP"/>
    <property type="match status" value="1"/>
</dbReference>
<feature type="chain" id="PRO_5007140072" evidence="5">
    <location>
        <begin position="20"/>
        <end position="140"/>
    </location>
</feature>
<comment type="subcellular location">
    <subcellularLocation>
        <location evidence="1">Secreted</location>
    </subcellularLocation>
</comment>
<dbReference type="InterPro" id="IPR036728">
    <property type="entry name" value="PBP_GOBP_sf"/>
</dbReference>
<evidence type="ECO:0000313" key="6">
    <source>
        <dbReference type="EMBL" id="AMA98152.1"/>
    </source>
</evidence>
<evidence type="ECO:0000256" key="5">
    <source>
        <dbReference type="SAM" id="SignalP"/>
    </source>
</evidence>
<keyword evidence="4 5" id="KW-0732">Signal</keyword>
<evidence type="ECO:0000256" key="1">
    <source>
        <dbReference type="ARBA" id="ARBA00004613"/>
    </source>
</evidence>